<protein>
    <submittedName>
        <fullName evidence="1">Uncharacterized protein</fullName>
    </submittedName>
</protein>
<organism evidence="1 2">
    <name type="scientific">Candidatus Rhodoblastus alkanivorans</name>
    <dbReference type="NCBI Taxonomy" id="2954117"/>
    <lineage>
        <taxon>Bacteria</taxon>
        <taxon>Pseudomonadati</taxon>
        <taxon>Pseudomonadota</taxon>
        <taxon>Alphaproteobacteria</taxon>
        <taxon>Hyphomicrobiales</taxon>
        <taxon>Rhodoblastaceae</taxon>
        <taxon>Rhodoblastus</taxon>
    </lineage>
</organism>
<reference evidence="1" key="1">
    <citation type="journal article" date="2022" name="ISME J.">
        <title>Identification of active gaseous-alkane degraders at natural gas seeps.</title>
        <authorList>
            <person name="Farhan Ul Haque M."/>
            <person name="Hernandez M."/>
            <person name="Crombie A.T."/>
            <person name="Murrell J.C."/>
        </authorList>
    </citation>
    <scope>NUCLEOTIDE SEQUENCE</scope>
    <source>
        <strain evidence="1">PC2</strain>
    </source>
</reference>
<accession>A0ABS9Z6N3</accession>
<dbReference type="EMBL" id="JAIVFP010000001">
    <property type="protein sequence ID" value="MCI4682297.1"/>
    <property type="molecule type" value="Genomic_DNA"/>
</dbReference>
<evidence type="ECO:0000313" key="2">
    <source>
        <dbReference type="Proteomes" id="UP001139104"/>
    </source>
</evidence>
<dbReference type="RefSeq" id="WP_243066319.1">
    <property type="nucleotide sequence ID" value="NZ_JAIVFK010000078.1"/>
</dbReference>
<comment type="caution">
    <text evidence="1">The sequence shown here is derived from an EMBL/GenBank/DDBJ whole genome shotgun (WGS) entry which is preliminary data.</text>
</comment>
<evidence type="ECO:0000313" key="1">
    <source>
        <dbReference type="EMBL" id="MCI4682297.1"/>
    </source>
</evidence>
<name>A0ABS9Z6N3_9HYPH</name>
<dbReference type="Proteomes" id="UP001139104">
    <property type="component" value="Unassembled WGS sequence"/>
</dbReference>
<proteinExistence type="predicted"/>
<keyword evidence="2" id="KW-1185">Reference proteome</keyword>
<sequence>MNANIRCIPRPDNTLRELQSAIWKENPVKEKGETKALSASRLLGPLSRRLAMVRCGRRRRFGGEVAGSAR</sequence>
<gene>
    <name evidence="1" type="ORF">K2U94_05910</name>
</gene>